<dbReference type="InterPro" id="IPR050833">
    <property type="entry name" value="Poly_Biosynth_Transport"/>
</dbReference>
<feature type="transmembrane region" description="Helical" evidence="6">
    <location>
        <begin position="430"/>
        <end position="448"/>
    </location>
</feature>
<feature type="transmembrane region" description="Helical" evidence="6">
    <location>
        <begin position="160"/>
        <end position="180"/>
    </location>
</feature>
<comment type="subcellular location">
    <subcellularLocation>
        <location evidence="1">Cell membrane</location>
        <topology evidence="1">Multi-pass membrane protein</topology>
    </subcellularLocation>
</comment>
<feature type="transmembrane region" description="Helical" evidence="6">
    <location>
        <begin position="377"/>
        <end position="399"/>
    </location>
</feature>
<organism evidence="7 8">
    <name type="scientific">Deinococcus depolymerans</name>
    <dbReference type="NCBI Taxonomy" id="392408"/>
    <lineage>
        <taxon>Bacteria</taxon>
        <taxon>Thermotogati</taxon>
        <taxon>Deinococcota</taxon>
        <taxon>Deinococci</taxon>
        <taxon>Deinococcales</taxon>
        <taxon>Deinococcaceae</taxon>
        <taxon>Deinococcus</taxon>
    </lineage>
</organism>
<evidence type="ECO:0000256" key="4">
    <source>
        <dbReference type="ARBA" id="ARBA00022989"/>
    </source>
</evidence>
<keyword evidence="3 6" id="KW-0812">Transmembrane</keyword>
<evidence type="ECO:0000256" key="5">
    <source>
        <dbReference type="ARBA" id="ARBA00023136"/>
    </source>
</evidence>
<evidence type="ECO:0000256" key="2">
    <source>
        <dbReference type="ARBA" id="ARBA00022475"/>
    </source>
</evidence>
<evidence type="ECO:0000256" key="3">
    <source>
        <dbReference type="ARBA" id="ARBA00022692"/>
    </source>
</evidence>
<protein>
    <recommendedName>
        <fullName evidence="9">Polysaccharide biosynthesis protein</fullName>
    </recommendedName>
</protein>
<reference evidence="8" key="1">
    <citation type="journal article" date="2019" name="Int. J. Syst. Evol. Microbiol.">
        <title>The Global Catalogue of Microorganisms (GCM) 10K type strain sequencing project: providing services to taxonomists for standard genome sequencing and annotation.</title>
        <authorList>
            <consortium name="The Broad Institute Genomics Platform"/>
            <consortium name="The Broad Institute Genome Sequencing Center for Infectious Disease"/>
            <person name="Wu L."/>
            <person name="Ma J."/>
        </authorList>
    </citation>
    <scope>NUCLEOTIDE SEQUENCE [LARGE SCALE GENOMIC DNA]</scope>
    <source>
        <strain evidence="8">JCM 14368</strain>
    </source>
</reference>
<feature type="transmembrane region" description="Helical" evidence="6">
    <location>
        <begin position="342"/>
        <end position="365"/>
    </location>
</feature>
<accession>A0ABP3MQH3</accession>
<keyword evidence="2" id="KW-1003">Cell membrane</keyword>
<keyword evidence="4 6" id="KW-1133">Transmembrane helix</keyword>
<feature type="transmembrane region" description="Helical" evidence="6">
    <location>
        <begin position="405"/>
        <end position="423"/>
    </location>
</feature>
<dbReference type="RefSeq" id="WP_343761358.1">
    <property type="nucleotide sequence ID" value="NZ_BAAADB010000031.1"/>
</dbReference>
<sequence length="485" mass="51882">MSVSDRQLRQASRITFLGTLLNFAVLTVQLLFVTPLLIRTVGTKVNGAWVGSGDLLLWLQAFDFGLTNYAIQKMSAAHAQQDIRDLSHWFSSTLVILLVLAAAIVLVGPLAAHLVYQPFDLGPAAESELEAAFVWGLWAVALTIASYAFTGLARALQAPIVTMGAVVLGSVLGVLISWWFLMHGGGVRSVAYGMFARAFVAFVGGAAAFVIFHRRQQVLLGLPSQRHLREGLAVMPYSGLGAMGYAVSNQSDNFLVASLLGPHVATQFNTMRRTADVARSVIETLGAANFAGFSHVFARDGAAGSRSAYRRLLGLHGLLSLALGGGFIVLNEWFMQLWIGPGFYLGSLVNTLMALQVFMTTRAYLHNTLNRAMVAPRFAFAALIVEAIVKVTLVLTVAYQLGVQGVLLAGLGVATVSLTVMAARNAAQLAVPDWQWLGVVGGLILVSLVREVNLWLALALLAGLVAGFALLVVRRGRGMGERHDA</sequence>
<evidence type="ECO:0000256" key="1">
    <source>
        <dbReference type="ARBA" id="ARBA00004651"/>
    </source>
</evidence>
<dbReference type="PANTHER" id="PTHR30250:SF26">
    <property type="entry name" value="PSMA PROTEIN"/>
    <property type="match status" value="1"/>
</dbReference>
<gene>
    <name evidence="7" type="ORF">GCM10008937_33670</name>
</gene>
<keyword evidence="8" id="KW-1185">Reference proteome</keyword>
<dbReference type="EMBL" id="BAAADB010000031">
    <property type="protein sequence ID" value="GAA0523339.1"/>
    <property type="molecule type" value="Genomic_DNA"/>
</dbReference>
<feature type="transmembrane region" description="Helical" evidence="6">
    <location>
        <begin position="14"/>
        <end position="38"/>
    </location>
</feature>
<evidence type="ECO:0000313" key="8">
    <source>
        <dbReference type="Proteomes" id="UP001500191"/>
    </source>
</evidence>
<comment type="caution">
    <text evidence="7">The sequence shown here is derived from an EMBL/GenBank/DDBJ whole genome shotgun (WGS) entry which is preliminary data.</text>
</comment>
<evidence type="ECO:0008006" key="9">
    <source>
        <dbReference type="Google" id="ProtNLM"/>
    </source>
</evidence>
<dbReference type="Proteomes" id="UP001500191">
    <property type="component" value="Unassembled WGS sequence"/>
</dbReference>
<feature type="transmembrane region" description="Helical" evidence="6">
    <location>
        <begin position="192"/>
        <end position="212"/>
    </location>
</feature>
<evidence type="ECO:0000313" key="7">
    <source>
        <dbReference type="EMBL" id="GAA0523339.1"/>
    </source>
</evidence>
<feature type="transmembrane region" description="Helical" evidence="6">
    <location>
        <begin position="92"/>
        <end position="112"/>
    </location>
</feature>
<dbReference type="PANTHER" id="PTHR30250">
    <property type="entry name" value="PST FAMILY PREDICTED COLANIC ACID TRANSPORTER"/>
    <property type="match status" value="1"/>
</dbReference>
<proteinExistence type="predicted"/>
<evidence type="ECO:0000256" key="6">
    <source>
        <dbReference type="SAM" id="Phobius"/>
    </source>
</evidence>
<feature type="transmembrane region" description="Helical" evidence="6">
    <location>
        <begin position="132"/>
        <end position="153"/>
    </location>
</feature>
<name>A0ABP3MQH3_9DEIO</name>
<keyword evidence="5 6" id="KW-0472">Membrane</keyword>
<feature type="transmembrane region" description="Helical" evidence="6">
    <location>
        <begin position="312"/>
        <end position="330"/>
    </location>
</feature>
<feature type="transmembrane region" description="Helical" evidence="6">
    <location>
        <begin position="454"/>
        <end position="473"/>
    </location>
</feature>